<dbReference type="AlphaFoldDB" id="A0A9P6HAA8"/>
<dbReference type="InterPro" id="IPR037445">
    <property type="entry name" value="MAGE"/>
</dbReference>
<dbReference type="InterPro" id="IPR002190">
    <property type="entry name" value="MHD_dom"/>
</dbReference>
<dbReference type="Proteomes" id="UP000736335">
    <property type="component" value="Unassembled WGS sequence"/>
</dbReference>
<feature type="region of interest" description="Disordered" evidence="1">
    <location>
        <begin position="1"/>
        <end position="50"/>
    </location>
</feature>
<proteinExistence type="predicted"/>
<reference evidence="3" key="2">
    <citation type="submission" date="2020-11" db="EMBL/GenBank/DDBJ databases">
        <authorList>
            <consortium name="DOE Joint Genome Institute"/>
            <person name="Kuo A."/>
            <person name="Miyauchi S."/>
            <person name="Kiss E."/>
            <person name="Drula E."/>
            <person name="Kohler A."/>
            <person name="Sanchez-Garcia M."/>
            <person name="Andreopoulos B."/>
            <person name="Barry K.W."/>
            <person name="Bonito G."/>
            <person name="Buee M."/>
            <person name="Carver A."/>
            <person name="Chen C."/>
            <person name="Cichocki N."/>
            <person name="Clum A."/>
            <person name="Culley D."/>
            <person name="Crous P.W."/>
            <person name="Fauchery L."/>
            <person name="Girlanda M."/>
            <person name="Hayes R."/>
            <person name="Keri Z."/>
            <person name="Labutti K."/>
            <person name="Lipzen A."/>
            <person name="Lombard V."/>
            <person name="Magnuson J."/>
            <person name="Maillard F."/>
            <person name="Morin E."/>
            <person name="Murat C."/>
            <person name="Nolan M."/>
            <person name="Ohm R."/>
            <person name="Pangilinan J."/>
            <person name="Pereira M."/>
            <person name="Perotto S."/>
            <person name="Peter M."/>
            <person name="Riley R."/>
            <person name="Sitrit Y."/>
            <person name="Stielow B."/>
            <person name="Szollosi G."/>
            <person name="Zifcakova L."/>
            <person name="Stursova M."/>
            <person name="Spatafora J.W."/>
            <person name="Tedersoo L."/>
            <person name="Vaario L.-M."/>
            <person name="Yamada A."/>
            <person name="Yan M."/>
            <person name="Wang P."/>
            <person name="Xu J."/>
            <person name="Bruns T."/>
            <person name="Baldrian P."/>
            <person name="Vilgalys R."/>
            <person name="Henrissat B."/>
            <person name="Grigoriev I.V."/>
            <person name="Hibbett D."/>
            <person name="Nagy L.G."/>
            <person name="Martin F.M."/>
        </authorList>
    </citation>
    <scope>NUCLEOTIDE SEQUENCE</scope>
    <source>
        <strain evidence="3">UH-Tt-Lm1</strain>
    </source>
</reference>
<dbReference type="InterPro" id="IPR041898">
    <property type="entry name" value="MAGE_WH1"/>
</dbReference>
<evidence type="ECO:0000313" key="4">
    <source>
        <dbReference type="Proteomes" id="UP000736335"/>
    </source>
</evidence>
<feature type="domain" description="MAGE" evidence="2">
    <location>
        <begin position="60"/>
        <end position="120"/>
    </location>
</feature>
<accession>A0A9P6HAA8</accession>
<dbReference type="EMBL" id="WIUZ02000012">
    <property type="protein sequence ID" value="KAF9782452.1"/>
    <property type="molecule type" value="Genomic_DNA"/>
</dbReference>
<dbReference type="GO" id="GO:0005634">
    <property type="term" value="C:nucleus"/>
    <property type="evidence" value="ECO:0007669"/>
    <property type="project" value="TreeGrafter"/>
</dbReference>
<feature type="region of interest" description="Disordered" evidence="1">
    <location>
        <begin position="284"/>
        <end position="316"/>
    </location>
</feature>
<dbReference type="SMART" id="SM01373">
    <property type="entry name" value="MAGE"/>
    <property type="match status" value="1"/>
</dbReference>
<dbReference type="GO" id="GO:0006281">
    <property type="term" value="P:DNA repair"/>
    <property type="evidence" value="ECO:0007669"/>
    <property type="project" value="TreeGrafter"/>
</dbReference>
<organism evidence="3 4">
    <name type="scientific">Thelephora terrestris</name>
    <dbReference type="NCBI Taxonomy" id="56493"/>
    <lineage>
        <taxon>Eukaryota</taxon>
        <taxon>Fungi</taxon>
        <taxon>Dikarya</taxon>
        <taxon>Basidiomycota</taxon>
        <taxon>Agaricomycotina</taxon>
        <taxon>Agaricomycetes</taxon>
        <taxon>Thelephorales</taxon>
        <taxon>Thelephoraceae</taxon>
        <taxon>Thelephora</taxon>
    </lineage>
</organism>
<feature type="region of interest" description="Disordered" evidence="1">
    <location>
        <begin position="126"/>
        <end position="145"/>
    </location>
</feature>
<evidence type="ECO:0000256" key="1">
    <source>
        <dbReference type="SAM" id="MobiDB-lite"/>
    </source>
</evidence>
<feature type="compositionally biased region" description="Basic and acidic residues" evidence="1">
    <location>
        <begin position="126"/>
        <end position="142"/>
    </location>
</feature>
<dbReference type="PANTHER" id="PTHR11736:SF14">
    <property type="entry name" value="NSE3 HOMOLOG, SMC5-SMC6 COMPLEX COMPONENT"/>
    <property type="match status" value="1"/>
</dbReference>
<dbReference type="Gene3D" id="1.10.10.1210">
    <property type="entry name" value="MAGE homology domain, winged helix WH2 motif"/>
    <property type="match status" value="1"/>
</dbReference>
<dbReference type="InterPro" id="IPR041899">
    <property type="entry name" value="MAGE_WH2"/>
</dbReference>
<reference evidence="3" key="1">
    <citation type="journal article" date="2020" name="Nat. Commun.">
        <title>Large-scale genome sequencing of mycorrhizal fungi provides insights into the early evolution of symbiotic traits.</title>
        <authorList>
            <person name="Miyauchi S."/>
            <person name="Kiss E."/>
            <person name="Kuo A."/>
            <person name="Drula E."/>
            <person name="Kohler A."/>
            <person name="Sanchez-Garcia M."/>
            <person name="Morin E."/>
            <person name="Andreopoulos B."/>
            <person name="Barry K.W."/>
            <person name="Bonito G."/>
            <person name="Buee M."/>
            <person name="Carver A."/>
            <person name="Chen C."/>
            <person name="Cichocki N."/>
            <person name="Clum A."/>
            <person name="Culley D."/>
            <person name="Crous P.W."/>
            <person name="Fauchery L."/>
            <person name="Girlanda M."/>
            <person name="Hayes R.D."/>
            <person name="Keri Z."/>
            <person name="LaButti K."/>
            <person name="Lipzen A."/>
            <person name="Lombard V."/>
            <person name="Magnuson J."/>
            <person name="Maillard F."/>
            <person name="Murat C."/>
            <person name="Nolan M."/>
            <person name="Ohm R.A."/>
            <person name="Pangilinan J."/>
            <person name="Pereira M.F."/>
            <person name="Perotto S."/>
            <person name="Peter M."/>
            <person name="Pfister S."/>
            <person name="Riley R."/>
            <person name="Sitrit Y."/>
            <person name="Stielow J.B."/>
            <person name="Szollosi G."/>
            <person name="Zifcakova L."/>
            <person name="Stursova M."/>
            <person name="Spatafora J.W."/>
            <person name="Tedersoo L."/>
            <person name="Vaario L.M."/>
            <person name="Yamada A."/>
            <person name="Yan M."/>
            <person name="Wang P."/>
            <person name="Xu J."/>
            <person name="Bruns T."/>
            <person name="Baldrian P."/>
            <person name="Vilgalys R."/>
            <person name="Dunand C."/>
            <person name="Henrissat B."/>
            <person name="Grigoriev I.V."/>
            <person name="Hibbett D."/>
            <person name="Nagy L.G."/>
            <person name="Martin F.M."/>
        </authorList>
    </citation>
    <scope>NUCLEOTIDE SEQUENCE</scope>
    <source>
        <strain evidence="3">UH-Tt-Lm1</strain>
    </source>
</reference>
<feature type="compositionally biased region" description="Polar residues" evidence="1">
    <location>
        <begin position="295"/>
        <end position="308"/>
    </location>
</feature>
<feature type="compositionally biased region" description="Polar residues" evidence="1">
    <location>
        <begin position="1"/>
        <end position="14"/>
    </location>
</feature>
<dbReference type="PROSITE" id="PS50838">
    <property type="entry name" value="MAGE"/>
    <property type="match status" value="1"/>
</dbReference>
<dbReference type="PANTHER" id="PTHR11736">
    <property type="entry name" value="MELANOMA-ASSOCIATED ANTIGEN MAGE ANTIGEN"/>
    <property type="match status" value="1"/>
</dbReference>
<protein>
    <submittedName>
        <fullName evidence="3">MAGE-domain-containing protein</fullName>
    </submittedName>
</protein>
<sequence>MPLGTRNSKSTHPTRTQKRKQEKRGARDSEDETDDAPTNTQGIDQDDDLDQAKGINNEEADQKARDLVRLALFTENRRVPLKREEISKKVLGGTPRAFKDVLERAQGILRTTFGMELVELQSRAELDKDDNSKDNANGDRRKATGVKKKVAASGSKSYVLRSILDSTILDYAALTDQEIYEQEIEDLPDGADDAALVTYGSIISWSDSDQLGSLGILYVVLALILVSGRIVADNELRAILKQLHLLPTEFVYFDDKSTHQSLTVHGYLAQLARQGYLDYSKVGDAKTGGKRSRVPNASQAGGEESNSGEWKWGPRAHGEVGEKGVAQFVAEFMAERAADPEAGEEAQRKLLEAMLKGINGVTGELSDIK</sequence>
<keyword evidence="4" id="KW-1185">Reference proteome</keyword>
<gene>
    <name evidence="3" type="ORF">BJ322DRAFT_1160604</name>
</gene>
<comment type="caution">
    <text evidence="3">The sequence shown here is derived from an EMBL/GenBank/DDBJ whole genome shotgun (WGS) entry which is preliminary data.</text>
</comment>
<dbReference type="OrthoDB" id="205198at2759"/>
<evidence type="ECO:0000259" key="2">
    <source>
        <dbReference type="PROSITE" id="PS50838"/>
    </source>
</evidence>
<dbReference type="Pfam" id="PF01454">
    <property type="entry name" value="MAGE"/>
    <property type="match status" value="1"/>
</dbReference>
<name>A0A9P6HAA8_9AGAM</name>
<dbReference type="Gene3D" id="1.10.10.1200">
    <property type="entry name" value="MAGE homology domain, winged helix WH1 motif"/>
    <property type="match status" value="1"/>
</dbReference>
<evidence type="ECO:0000313" key="3">
    <source>
        <dbReference type="EMBL" id="KAF9782452.1"/>
    </source>
</evidence>